<evidence type="ECO:0000256" key="1">
    <source>
        <dbReference type="ARBA" id="ARBA00022801"/>
    </source>
</evidence>
<protein>
    <submittedName>
        <fullName evidence="4">ATP-dependent helicase</fullName>
    </submittedName>
</protein>
<organism evidence="4 5">
    <name type="scientific">Lawsonella clevelandensis</name>
    <dbReference type="NCBI Taxonomy" id="1528099"/>
    <lineage>
        <taxon>Bacteria</taxon>
        <taxon>Bacillati</taxon>
        <taxon>Actinomycetota</taxon>
        <taxon>Actinomycetes</taxon>
        <taxon>Mycobacteriales</taxon>
        <taxon>Lawsonellaceae</taxon>
        <taxon>Lawsonella</taxon>
    </lineage>
</organism>
<dbReference type="GO" id="GO:0005524">
    <property type="term" value="F:ATP binding"/>
    <property type="evidence" value="ECO:0007669"/>
    <property type="project" value="InterPro"/>
</dbReference>
<dbReference type="EMBL" id="QFOZ01000001">
    <property type="protein sequence ID" value="PZP89729.1"/>
    <property type="molecule type" value="Genomic_DNA"/>
</dbReference>
<dbReference type="InterPro" id="IPR038718">
    <property type="entry name" value="SNF2-like_sf"/>
</dbReference>
<feature type="domain" description="Helicase C-terminal" evidence="3">
    <location>
        <begin position="844"/>
        <end position="1000"/>
    </location>
</feature>
<evidence type="ECO:0000259" key="2">
    <source>
        <dbReference type="PROSITE" id="PS51192"/>
    </source>
</evidence>
<dbReference type="SMART" id="SM00487">
    <property type="entry name" value="DEXDc"/>
    <property type="match status" value="1"/>
</dbReference>
<dbReference type="SMART" id="SM00490">
    <property type="entry name" value="HELICc"/>
    <property type="match status" value="1"/>
</dbReference>
<comment type="caution">
    <text evidence="4">The sequence shown here is derived from an EMBL/GenBank/DDBJ whole genome shotgun (WGS) entry which is preliminary data.</text>
</comment>
<dbReference type="Gene3D" id="3.40.50.300">
    <property type="entry name" value="P-loop containing nucleotide triphosphate hydrolases"/>
    <property type="match status" value="1"/>
</dbReference>
<sequence length="1013" mass="111606">MYVLRGGATLCPRRVLSLIGHGAAENVTGDWLDRSMTQPAASSYELRGRWIPDRGLMLWIRDVAGGEVVGRVEDLPDAAFPALITTLISRVPVFRHSLPFTTVDSDGHPRSQTVPCLVISAGAALNFLTACNETACNEEPDPIPGLGDDLRFLAHAVAGVNQWVRAGRVVPRLWRKGPTWYAQWQLLGGGAQRVWLTELLHAMPPELAHNGGFAAVESFVEAMTAETCRHKLRTMPHRPRHPFVEALITGEPFLEGNIGFSERLREWQNGAADNDTELVLRIHEPLPDTPDWWGLEVSVRVLGGAPEPLIPSAIDAASYTTATRLWGRATDAYPALLDSIPSGYGEDRLLTTTQVTDFVTRGVDLVRAQGVVVMLPRAWVSAPVSVRLHVTPGEDEQAARSAVSGAKVGLDAIMDYQWQVALGETVLSPAELFDIVQEQSGLVHLRDGWVQADPLLLRRAAEFIAAKSGKRRKKALRQADLESTQQGAAGDILHELVSSEAPVPVAGVAGSQMIDDLMAHCAQPVHVTTDGLVNAQLRPYQQRGVDWIASLDMLGQGGILADDMGLGKTLQVLTVMAYDKACGVVPAESAVLVVCPMSLAANWYHEAQKFAPQLSVAIHHGADRQAGEEFRTLVAQHDVIITTYNLLHRDRAELEKITWWRIVYDEAQHLKNVATQQSRAARALSATHRLALTGTPMENNLEEFRAIMDLVNPGYLGTQHGFRHHYALPIERDHDDTMAAQLRSLTSPFLLRRLKSDPAVISDLPEKTEIVMRATLTAEQAGLYQAVVDDMMEKIQQAKGLQRKGAVLAALTKLKQVCNHPAHYFGDGSAVLRHGQHRSGKLALLEELLSTILAEGEKALIFTQYKEFGEYLSDYVRKRFGVPAPFLHGSLRREERDAMVDSFQSPDGPPIMVLSLKAGGTGLTLTAANHVIHYDRWWNPAVENQATDRAYRIGQTKDVQVRKLVCDGTIEERIDDIISHKSTMSDLVVSTGETWLTELDDEQLQELFRLEVT</sequence>
<dbReference type="GO" id="GO:0004386">
    <property type="term" value="F:helicase activity"/>
    <property type="evidence" value="ECO:0007669"/>
    <property type="project" value="UniProtKB-KW"/>
</dbReference>
<dbReference type="GO" id="GO:0016787">
    <property type="term" value="F:hydrolase activity"/>
    <property type="evidence" value="ECO:0007669"/>
    <property type="project" value="UniProtKB-KW"/>
</dbReference>
<keyword evidence="1" id="KW-0378">Hydrolase</keyword>
<dbReference type="PROSITE" id="PS51192">
    <property type="entry name" value="HELICASE_ATP_BIND_1"/>
    <property type="match status" value="1"/>
</dbReference>
<accession>A0A2W5KKF8</accession>
<dbReference type="AlphaFoldDB" id="A0A2W5KKF8"/>
<dbReference type="PROSITE" id="PS51194">
    <property type="entry name" value="HELICASE_CTER"/>
    <property type="match status" value="1"/>
</dbReference>
<name>A0A2W5KKF8_9ACTN</name>
<gene>
    <name evidence="4" type="ORF">DI579_00720</name>
</gene>
<dbReference type="InterPro" id="IPR049730">
    <property type="entry name" value="SNF2/RAD54-like_C"/>
</dbReference>
<dbReference type="FunFam" id="3.40.50.300:FF:000533">
    <property type="entry name" value="Helicase, Snf2 family"/>
    <property type="match status" value="1"/>
</dbReference>
<dbReference type="CDD" id="cd18012">
    <property type="entry name" value="DEXQc_arch_SWI2_SNF2"/>
    <property type="match status" value="1"/>
</dbReference>
<keyword evidence="4" id="KW-0067">ATP-binding</keyword>
<reference evidence="4 5" key="1">
    <citation type="submission" date="2017-08" db="EMBL/GenBank/DDBJ databases">
        <title>Infants hospitalized years apart are colonized by the same room-sourced microbial strains.</title>
        <authorList>
            <person name="Brooks B."/>
            <person name="Olm M.R."/>
            <person name="Firek B.A."/>
            <person name="Baker R."/>
            <person name="Thomas B.C."/>
            <person name="Morowitz M.J."/>
            <person name="Banfield J.F."/>
        </authorList>
    </citation>
    <scope>NUCLEOTIDE SEQUENCE [LARGE SCALE GENOMIC DNA]</scope>
    <source>
        <strain evidence="4">S2_006_000_R1_57</strain>
    </source>
</reference>
<keyword evidence="4" id="KW-0347">Helicase</keyword>
<evidence type="ECO:0000313" key="5">
    <source>
        <dbReference type="Proteomes" id="UP000248606"/>
    </source>
</evidence>
<dbReference type="InterPro" id="IPR022138">
    <property type="entry name" value="DUF3670"/>
</dbReference>
<dbReference type="CDD" id="cd18793">
    <property type="entry name" value="SF2_C_SNF"/>
    <property type="match status" value="1"/>
</dbReference>
<dbReference type="InterPro" id="IPR001650">
    <property type="entry name" value="Helicase_C-like"/>
</dbReference>
<proteinExistence type="predicted"/>
<feature type="domain" description="Helicase ATP-binding" evidence="2">
    <location>
        <begin position="549"/>
        <end position="714"/>
    </location>
</feature>
<dbReference type="InterPro" id="IPR014001">
    <property type="entry name" value="Helicase_ATP-bd"/>
</dbReference>
<dbReference type="Pfam" id="PF12419">
    <property type="entry name" value="DUF3670"/>
    <property type="match status" value="1"/>
</dbReference>
<keyword evidence="4" id="KW-0547">Nucleotide-binding</keyword>
<evidence type="ECO:0000259" key="3">
    <source>
        <dbReference type="PROSITE" id="PS51194"/>
    </source>
</evidence>
<dbReference type="Gene3D" id="3.40.50.10810">
    <property type="entry name" value="Tandem AAA-ATPase domain"/>
    <property type="match status" value="1"/>
</dbReference>
<dbReference type="Pfam" id="PF00271">
    <property type="entry name" value="Helicase_C"/>
    <property type="match status" value="1"/>
</dbReference>
<dbReference type="InterPro" id="IPR000330">
    <property type="entry name" value="SNF2_N"/>
</dbReference>
<dbReference type="Pfam" id="PF00176">
    <property type="entry name" value="SNF2-rel_dom"/>
    <property type="match status" value="1"/>
</dbReference>
<evidence type="ECO:0000313" key="4">
    <source>
        <dbReference type="EMBL" id="PZP89729.1"/>
    </source>
</evidence>
<dbReference type="PANTHER" id="PTHR10799">
    <property type="entry name" value="SNF2/RAD54 HELICASE FAMILY"/>
    <property type="match status" value="1"/>
</dbReference>
<dbReference type="SUPFAM" id="SSF52540">
    <property type="entry name" value="P-loop containing nucleoside triphosphate hydrolases"/>
    <property type="match status" value="2"/>
</dbReference>
<dbReference type="Proteomes" id="UP000248606">
    <property type="component" value="Unassembled WGS sequence"/>
</dbReference>
<dbReference type="InterPro" id="IPR027417">
    <property type="entry name" value="P-loop_NTPase"/>
</dbReference>